<evidence type="ECO:0000256" key="3">
    <source>
        <dbReference type="ARBA" id="ARBA00022490"/>
    </source>
</evidence>
<dbReference type="GO" id="GO:0005200">
    <property type="term" value="F:structural constituent of cytoskeleton"/>
    <property type="evidence" value="ECO:0007669"/>
    <property type="project" value="TreeGrafter"/>
</dbReference>
<name>A0AAP0KXI3_9MAGN</name>
<comment type="similarity">
    <text evidence="2 6">Belongs to the ARPC2 family.</text>
</comment>
<dbReference type="EMBL" id="JBBNAF010000003">
    <property type="protein sequence ID" value="KAK9160573.1"/>
    <property type="molecule type" value="Genomic_DNA"/>
</dbReference>
<dbReference type="GO" id="GO:0030041">
    <property type="term" value="P:actin filament polymerization"/>
    <property type="evidence" value="ECO:0007669"/>
    <property type="project" value="InterPro"/>
</dbReference>
<keyword evidence="5 6" id="KW-0206">Cytoskeleton</keyword>
<dbReference type="PANTHER" id="PTHR12058:SF1">
    <property type="entry name" value="ACTIN-RELATED PROTEIN 2_3 COMPLEX SUBUNIT 2B"/>
    <property type="match status" value="1"/>
</dbReference>
<proteinExistence type="inferred from homology"/>
<dbReference type="InterPro" id="IPR007188">
    <property type="entry name" value="ARPC2"/>
</dbReference>
<evidence type="ECO:0000256" key="2">
    <source>
        <dbReference type="ARBA" id="ARBA00007192"/>
    </source>
</evidence>
<dbReference type="GO" id="GO:0051015">
    <property type="term" value="F:actin filament binding"/>
    <property type="evidence" value="ECO:0007669"/>
    <property type="project" value="TreeGrafter"/>
</dbReference>
<dbReference type="PANTHER" id="PTHR12058">
    <property type="entry name" value="ARP2/3 COMPLEX 34 KDA SUBUNIT"/>
    <property type="match status" value="1"/>
</dbReference>
<comment type="function">
    <text evidence="6">Functions as actin-binding component of the Arp2/3 complex which is involved in regulation of actin polymerization and together with an activating nucleation-promoting factor (NPF) mediates the formation of branched actin networks.</text>
</comment>
<keyword evidence="3 6" id="KW-0963">Cytoplasm</keyword>
<dbReference type="Gene3D" id="3.30.1460.20">
    <property type="match status" value="2"/>
</dbReference>
<keyword evidence="4 6" id="KW-0009">Actin-binding</keyword>
<comment type="subcellular location">
    <subcellularLocation>
        <location evidence="1 6">Cytoplasm</location>
        <location evidence="1 6">Cytoskeleton</location>
    </subcellularLocation>
</comment>
<dbReference type="InterPro" id="IPR034666">
    <property type="entry name" value="ARPC2/4"/>
</dbReference>
<keyword evidence="8" id="KW-1185">Reference proteome</keyword>
<dbReference type="AlphaFoldDB" id="A0AAP0KXI3"/>
<gene>
    <name evidence="7" type="ORF">Syun_006914</name>
</gene>
<dbReference type="Pfam" id="PF04045">
    <property type="entry name" value="P34-Arc"/>
    <property type="match status" value="1"/>
</dbReference>
<evidence type="ECO:0000313" key="7">
    <source>
        <dbReference type="EMBL" id="KAK9160573.1"/>
    </source>
</evidence>
<organism evidence="7 8">
    <name type="scientific">Stephania yunnanensis</name>
    <dbReference type="NCBI Taxonomy" id="152371"/>
    <lineage>
        <taxon>Eukaryota</taxon>
        <taxon>Viridiplantae</taxon>
        <taxon>Streptophyta</taxon>
        <taxon>Embryophyta</taxon>
        <taxon>Tracheophyta</taxon>
        <taxon>Spermatophyta</taxon>
        <taxon>Magnoliopsida</taxon>
        <taxon>Ranunculales</taxon>
        <taxon>Menispermaceae</taxon>
        <taxon>Menispermoideae</taxon>
        <taxon>Cissampelideae</taxon>
        <taxon>Stephania</taxon>
    </lineage>
</organism>
<evidence type="ECO:0000256" key="1">
    <source>
        <dbReference type="ARBA" id="ARBA00004245"/>
    </source>
</evidence>
<evidence type="ECO:0000313" key="8">
    <source>
        <dbReference type="Proteomes" id="UP001420932"/>
    </source>
</evidence>
<dbReference type="GO" id="GO:0005885">
    <property type="term" value="C:Arp2/3 protein complex"/>
    <property type="evidence" value="ECO:0007669"/>
    <property type="project" value="InterPro"/>
</dbReference>
<evidence type="ECO:0000256" key="5">
    <source>
        <dbReference type="ARBA" id="ARBA00023212"/>
    </source>
</evidence>
<comment type="caution">
    <text evidence="7">The sequence shown here is derived from an EMBL/GenBank/DDBJ whole genome shotgun (WGS) entry which is preliminary data.</text>
</comment>
<dbReference type="SUPFAM" id="SSF69645">
    <property type="entry name" value="Arp2/3 complex subunits"/>
    <property type="match status" value="2"/>
</dbReference>
<comment type="subunit">
    <text evidence="6">Component of the Arp2/3 complex.</text>
</comment>
<protein>
    <recommendedName>
        <fullName evidence="6">Arp2/3 complex 34 kDa subunit</fullName>
    </recommendedName>
</protein>
<evidence type="ECO:0000256" key="4">
    <source>
        <dbReference type="ARBA" id="ARBA00023203"/>
    </source>
</evidence>
<evidence type="ECO:0000256" key="6">
    <source>
        <dbReference type="RuleBase" id="RU364015"/>
    </source>
</evidence>
<sequence length="336" mass="38930">MACFQRTSPTVKKILLNLLSAKRPREIDHQFYEFGSVEYRIQVFSSDPDHVLLSITTLLKSQGVSQADSLPYHAMHGLYFDMVEVVQPPKEGYQLTLKIDITKMPQRKDDCIRVVTKISSVQAVLLSSQLKEMLWHLFSLDNSRLMFKRIKLVYHPREPFYIIWQPYKITVIFPMRFQDNSDVVIATTLFQELRYVAYSGSYTKAPPCSWSPIPPAELSGASFKDLSTNGGFVSFDIFSRHIEDSKLDKTVWNLLNFYAFIKSYLKCTRGFIQRRMHKRMESLSEVLQKAGISRNELLDKNAPRNICLTKTKKFSMSIILKQRCGFFARNIKIAHS</sequence>
<dbReference type="GO" id="GO:0034314">
    <property type="term" value="P:Arp2/3 complex-mediated actin nucleation"/>
    <property type="evidence" value="ECO:0007669"/>
    <property type="project" value="InterPro"/>
</dbReference>
<dbReference type="Proteomes" id="UP001420932">
    <property type="component" value="Unassembled WGS sequence"/>
</dbReference>
<reference evidence="7 8" key="1">
    <citation type="submission" date="2024-01" db="EMBL/GenBank/DDBJ databases">
        <title>Genome assemblies of Stephania.</title>
        <authorList>
            <person name="Yang L."/>
        </authorList>
    </citation>
    <scope>NUCLEOTIDE SEQUENCE [LARGE SCALE GENOMIC DNA]</scope>
    <source>
        <strain evidence="7">YNDBR</strain>
        <tissue evidence="7">Leaf</tissue>
    </source>
</reference>
<accession>A0AAP0KXI3</accession>